<dbReference type="EMBL" id="JAIQCV010000005">
    <property type="protein sequence ID" value="KAH1096915.1"/>
    <property type="molecule type" value="Genomic_DNA"/>
</dbReference>
<evidence type="ECO:0000256" key="1">
    <source>
        <dbReference type="SAM" id="Coils"/>
    </source>
</evidence>
<organism evidence="2 3">
    <name type="scientific">Gossypium stocksii</name>
    <dbReference type="NCBI Taxonomy" id="47602"/>
    <lineage>
        <taxon>Eukaryota</taxon>
        <taxon>Viridiplantae</taxon>
        <taxon>Streptophyta</taxon>
        <taxon>Embryophyta</taxon>
        <taxon>Tracheophyta</taxon>
        <taxon>Spermatophyta</taxon>
        <taxon>Magnoliopsida</taxon>
        <taxon>eudicotyledons</taxon>
        <taxon>Gunneridae</taxon>
        <taxon>Pentapetalae</taxon>
        <taxon>rosids</taxon>
        <taxon>malvids</taxon>
        <taxon>Malvales</taxon>
        <taxon>Malvaceae</taxon>
        <taxon>Malvoideae</taxon>
        <taxon>Gossypium</taxon>
    </lineage>
</organism>
<keyword evidence="1" id="KW-0175">Coiled coil</keyword>
<accession>A0A9D3VTM4</accession>
<protein>
    <submittedName>
        <fullName evidence="2">Uncharacterized protein</fullName>
    </submittedName>
</protein>
<sequence length="78" mass="8796">METVPIGVGVEEGITIQISTFDQRILGHIDAKIASQEKVIQQLQVNIQRAKTIRNNLLAKLLEYILANLLNKKGKRCR</sequence>
<feature type="coiled-coil region" evidence="1">
    <location>
        <begin position="33"/>
        <end position="60"/>
    </location>
</feature>
<proteinExistence type="predicted"/>
<keyword evidence="3" id="KW-1185">Reference proteome</keyword>
<dbReference type="Proteomes" id="UP000828251">
    <property type="component" value="Unassembled WGS sequence"/>
</dbReference>
<name>A0A9D3VTM4_9ROSI</name>
<dbReference type="AlphaFoldDB" id="A0A9D3VTM4"/>
<gene>
    <name evidence="2" type="ORF">J1N35_013836</name>
</gene>
<evidence type="ECO:0000313" key="3">
    <source>
        <dbReference type="Proteomes" id="UP000828251"/>
    </source>
</evidence>
<comment type="caution">
    <text evidence="2">The sequence shown here is derived from an EMBL/GenBank/DDBJ whole genome shotgun (WGS) entry which is preliminary data.</text>
</comment>
<reference evidence="2 3" key="1">
    <citation type="journal article" date="2021" name="Plant Biotechnol. J.">
        <title>Multi-omics assisted identification of the key and species-specific regulatory components of drought-tolerant mechanisms in Gossypium stocksii.</title>
        <authorList>
            <person name="Yu D."/>
            <person name="Ke L."/>
            <person name="Zhang D."/>
            <person name="Wu Y."/>
            <person name="Sun Y."/>
            <person name="Mei J."/>
            <person name="Sun J."/>
            <person name="Sun Y."/>
        </authorList>
    </citation>
    <scope>NUCLEOTIDE SEQUENCE [LARGE SCALE GENOMIC DNA]</scope>
    <source>
        <strain evidence="3">cv. E1</strain>
        <tissue evidence="2">Leaf</tissue>
    </source>
</reference>
<evidence type="ECO:0000313" key="2">
    <source>
        <dbReference type="EMBL" id="KAH1096915.1"/>
    </source>
</evidence>